<dbReference type="OrthoDB" id="3217549at2759"/>
<dbReference type="EMBL" id="MU157879">
    <property type="protein sequence ID" value="KAF9525789.1"/>
    <property type="molecule type" value="Genomic_DNA"/>
</dbReference>
<proteinExistence type="predicted"/>
<dbReference type="AlphaFoldDB" id="A0A9P6EBG8"/>
<protein>
    <recommendedName>
        <fullName evidence="4">F-box domain-containing protein</fullName>
    </recommendedName>
</protein>
<evidence type="ECO:0008006" key="4">
    <source>
        <dbReference type="Google" id="ProtNLM"/>
    </source>
</evidence>
<reference evidence="2" key="1">
    <citation type="submission" date="2020-11" db="EMBL/GenBank/DDBJ databases">
        <authorList>
            <consortium name="DOE Joint Genome Institute"/>
            <person name="Ahrendt S."/>
            <person name="Riley R."/>
            <person name="Andreopoulos W."/>
            <person name="Labutti K."/>
            <person name="Pangilinan J."/>
            <person name="Ruiz-Duenas F.J."/>
            <person name="Barrasa J.M."/>
            <person name="Sanchez-Garcia M."/>
            <person name="Camarero S."/>
            <person name="Miyauchi S."/>
            <person name="Serrano A."/>
            <person name="Linde D."/>
            <person name="Babiker R."/>
            <person name="Drula E."/>
            <person name="Ayuso-Fernandez I."/>
            <person name="Pacheco R."/>
            <person name="Padilla G."/>
            <person name="Ferreira P."/>
            <person name="Barriuso J."/>
            <person name="Kellner H."/>
            <person name="Castanera R."/>
            <person name="Alfaro M."/>
            <person name="Ramirez L."/>
            <person name="Pisabarro A.G."/>
            <person name="Kuo A."/>
            <person name="Tritt A."/>
            <person name="Lipzen A."/>
            <person name="He G."/>
            <person name="Yan M."/>
            <person name="Ng V."/>
            <person name="Cullen D."/>
            <person name="Martin F."/>
            <person name="Rosso M.-N."/>
            <person name="Henrissat B."/>
            <person name="Hibbett D."/>
            <person name="Martinez A.T."/>
            <person name="Grigoriev I.V."/>
        </authorList>
    </citation>
    <scope>NUCLEOTIDE SEQUENCE</scope>
    <source>
        <strain evidence="2">CBS 506.95</strain>
    </source>
</reference>
<feature type="region of interest" description="Disordered" evidence="1">
    <location>
        <begin position="156"/>
        <end position="176"/>
    </location>
</feature>
<dbReference type="Proteomes" id="UP000807306">
    <property type="component" value="Unassembled WGS sequence"/>
</dbReference>
<dbReference type="Gene3D" id="1.20.1280.50">
    <property type="match status" value="1"/>
</dbReference>
<evidence type="ECO:0000256" key="1">
    <source>
        <dbReference type="SAM" id="MobiDB-lite"/>
    </source>
</evidence>
<evidence type="ECO:0000313" key="3">
    <source>
        <dbReference type="Proteomes" id="UP000807306"/>
    </source>
</evidence>
<comment type="caution">
    <text evidence="2">The sequence shown here is derived from an EMBL/GenBank/DDBJ whole genome shotgun (WGS) entry which is preliminary data.</text>
</comment>
<name>A0A9P6EBG8_9AGAR</name>
<evidence type="ECO:0000313" key="2">
    <source>
        <dbReference type="EMBL" id="KAF9525789.1"/>
    </source>
</evidence>
<keyword evidence="3" id="KW-1185">Reference proteome</keyword>
<gene>
    <name evidence="2" type="ORF">CPB83DRAFT_858890</name>
</gene>
<sequence>MGELEVDLEPETHRWVESLSKFLKRFSRPKKCGEEHHELPGVDYTVLIPTVALSRIFLLFVQSTTPTAFAPCVEAITGHGPMLLSHVCRRWRQIAIEKTPSLWSSIYVGPHPLLTQNRVTLVRIWLLRSGKESLHIRLDSGYACPRVQRPTTLHKTLGGVPVHQDGSSGGMPSKDISQKSGQIVIAPSFENQITLTEELFGLFAIYIDRWKSFSFAQGSSPEQPGVYLPLNQLYLSRALSLQKLSIRVIPPATNSACWMSTTEPTDTLDGIQSLPHSVLERLQFHWEHPSALQPQLIKHSLFSQLSRIRLSSGLDMYQAVSFLFICATAKEIRLDCIHDDYMEPLPPTPLSKSFIHTRSGKPRVARLPNLKVLQVADCVGDFTMALDHLCCPAMDILEFRTFETSTSSVTSLQEFLKRSKCHISRLSVIDYNTSVGNEMIALPYIPALEFIPTVGINLKRQIPKESPPEGYEFFEQRWNGTWIGKGSGNVVDICSSFLFC</sequence>
<organism evidence="2 3">
    <name type="scientific">Crepidotus variabilis</name>
    <dbReference type="NCBI Taxonomy" id="179855"/>
    <lineage>
        <taxon>Eukaryota</taxon>
        <taxon>Fungi</taxon>
        <taxon>Dikarya</taxon>
        <taxon>Basidiomycota</taxon>
        <taxon>Agaricomycotina</taxon>
        <taxon>Agaricomycetes</taxon>
        <taxon>Agaricomycetidae</taxon>
        <taxon>Agaricales</taxon>
        <taxon>Agaricineae</taxon>
        <taxon>Crepidotaceae</taxon>
        <taxon>Crepidotus</taxon>
    </lineage>
</organism>
<accession>A0A9P6EBG8</accession>